<evidence type="ECO:0000313" key="1">
    <source>
        <dbReference type="EMBL" id="ALI35509.1"/>
    </source>
</evidence>
<keyword evidence="2" id="KW-1185">Reference proteome</keyword>
<reference evidence="2" key="1">
    <citation type="submission" date="2015-10" db="EMBL/GenBank/DDBJ databases">
        <title>Niche specialization of a soil ammonia-oxidizing archaeon, Candidatus Nitrosocosmicus oleophilus.</title>
        <authorList>
            <person name="Jung M.-Y."/>
            <person name="Rhee S.-K."/>
        </authorList>
    </citation>
    <scope>NUCLEOTIDE SEQUENCE [LARGE SCALE GENOMIC DNA]</scope>
    <source>
        <strain evidence="2">MY3</strain>
    </source>
</reference>
<dbReference type="EMBL" id="CP012850">
    <property type="protein sequence ID" value="ALI35509.1"/>
    <property type="molecule type" value="Genomic_DNA"/>
</dbReference>
<name>A0A654LZ44_9ARCH</name>
<gene>
    <name evidence="1" type="ORF">NMY3_01305</name>
</gene>
<sequence length="79" mass="9776">MLYLFYRLKLQFRDALYKKLMEDYYFVKVFNTFFKRLSVVISKTRILLISSKHLPIPQRYKNPLLPYLMDKVILIFQYT</sequence>
<dbReference type="Proteomes" id="UP000058925">
    <property type="component" value="Chromosome"/>
</dbReference>
<protein>
    <submittedName>
        <fullName evidence="1">Uncharacterized protein</fullName>
    </submittedName>
</protein>
<accession>A0A654LZ44</accession>
<proteinExistence type="predicted"/>
<evidence type="ECO:0000313" key="2">
    <source>
        <dbReference type="Proteomes" id="UP000058925"/>
    </source>
</evidence>
<organism evidence="1 2">
    <name type="scientific">Candidatus Nitrosocosmicus oleophilus</name>
    <dbReference type="NCBI Taxonomy" id="1353260"/>
    <lineage>
        <taxon>Archaea</taxon>
        <taxon>Nitrososphaerota</taxon>
        <taxon>Nitrososphaeria</taxon>
        <taxon>Nitrososphaerales</taxon>
        <taxon>Nitrososphaeraceae</taxon>
        <taxon>Candidatus Nitrosocosmicus</taxon>
    </lineage>
</organism>
<dbReference type="KEGG" id="taa:NMY3_01305"/>
<dbReference type="AlphaFoldDB" id="A0A654LZ44"/>